<evidence type="ECO:0000313" key="2">
    <source>
        <dbReference type="EMBL" id="HIT95204.1"/>
    </source>
</evidence>
<keyword evidence="1" id="KW-0472">Membrane</keyword>
<feature type="transmembrane region" description="Helical" evidence="1">
    <location>
        <begin position="12"/>
        <end position="31"/>
    </location>
</feature>
<sequence length="281" mass="30505">MEHIKNLINGMLIGISSIIPGMSGGTMAVILDIFDQMIGAISGLRRTFKKSVIYLAPIGIGMVLGVLLLSGFLSGMLQSHPVEMQLFFIGVVAGSIPLVTRKSLEEPFRRHSLLALIGTLAVMICIFFVRPDDSGVELIRNPSVSQMIQLMLYAAFAAAAMVIPGVSGSFFLMLFGVYHSVLTAVSEWNFAVLIPVGIGMIIGILFCAKMLDLLLQRHKQAMYFGILGCVIGSIPNIWPTQPIVGMDILWGLLACLAGAAISLFCASDFLRSRLRRNKEEK</sequence>
<gene>
    <name evidence="2" type="ORF">IAC43_08455</name>
</gene>
<accession>A0A9D1H9H7</accession>
<reference evidence="2" key="1">
    <citation type="submission" date="2020-10" db="EMBL/GenBank/DDBJ databases">
        <authorList>
            <person name="Gilroy R."/>
        </authorList>
    </citation>
    <scope>NUCLEOTIDE SEQUENCE</scope>
    <source>
        <strain evidence="2">ChiBcec7-5410</strain>
    </source>
</reference>
<dbReference type="AlphaFoldDB" id="A0A9D1H9H7"/>
<dbReference type="PANTHER" id="PTHR37308:SF1">
    <property type="entry name" value="POLYPRENYL-PHOSPHATE TRANSPORTER"/>
    <property type="match status" value="1"/>
</dbReference>
<evidence type="ECO:0000313" key="3">
    <source>
        <dbReference type="Proteomes" id="UP000824160"/>
    </source>
</evidence>
<dbReference type="EMBL" id="DVLW01000232">
    <property type="protein sequence ID" value="HIT95204.1"/>
    <property type="molecule type" value="Genomic_DNA"/>
</dbReference>
<keyword evidence="1" id="KW-0812">Transmembrane</keyword>
<feature type="transmembrane region" description="Helical" evidence="1">
    <location>
        <begin position="220"/>
        <end position="238"/>
    </location>
</feature>
<feature type="transmembrane region" description="Helical" evidence="1">
    <location>
        <begin position="112"/>
        <end position="129"/>
    </location>
</feature>
<dbReference type="PANTHER" id="PTHR37308">
    <property type="entry name" value="INTEGRAL MEMBRANE PROTEIN"/>
    <property type="match status" value="1"/>
</dbReference>
<name>A0A9D1H9H7_9FIRM</name>
<organism evidence="2 3">
    <name type="scientific">Candidatus Faecivivens stercoripullorum</name>
    <dbReference type="NCBI Taxonomy" id="2840805"/>
    <lineage>
        <taxon>Bacteria</taxon>
        <taxon>Bacillati</taxon>
        <taxon>Bacillota</taxon>
        <taxon>Clostridia</taxon>
        <taxon>Eubacteriales</taxon>
        <taxon>Oscillospiraceae</taxon>
        <taxon>Oscillospiraceae incertae sedis</taxon>
        <taxon>Candidatus Faecivivens</taxon>
    </lineage>
</organism>
<evidence type="ECO:0000256" key="1">
    <source>
        <dbReference type="SAM" id="Phobius"/>
    </source>
</evidence>
<keyword evidence="1" id="KW-1133">Transmembrane helix</keyword>
<dbReference type="Pfam" id="PF04018">
    <property type="entry name" value="VCA0040-like"/>
    <property type="match status" value="1"/>
</dbReference>
<protein>
    <submittedName>
        <fullName evidence="2">DUF368 domain-containing protein</fullName>
    </submittedName>
</protein>
<feature type="transmembrane region" description="Helical" evidence="1">
    <location>
        <begin position="51"/>
        <end position="72"/>
    </location>
</feature>
<proteinExistence type="predicted"/>
<comment type="caution">
    <text evidence="2">The sequence shown here is derived from an EMBL/GenBank/DDBJ whole genome shotgun (WGS) entry which is preliminary data.</text>
</comment>
<feature type="transmembrane region" description="Helical" evidence="1">
    <location>
        <begin position="190"/>
        <end position="208"/>
    </location>
</feature>
<feature type="transmembrane region" description="Helical" evidence="1">
    <location>
        <begin position="250"/>
        <end position="270"/>
    </location>
</feature>
<dbReference type="InterPro" id="IPR007163">
    <property type="entry name" value="VCA0040-like"/>
</dbReference>
<feature type="transmembrane region" description="Helical" evidence="1">
    <location>
        <begin position="150"/>
        <end position="178"/>
    </location>
</feature>
<dbReference type="Proteomes" id="UP000824160">
    <property type="component" value="Unassembled WGS sequence"/>
</dbReference>
<reference evidence="2" key="2">
    <citation type="journal article" date="2021" name="PeerJ">
        <title>Extensive microbial diversity within the chicken gut microbiome revealed by metagenomics and culture.</title>
        <authorList>
            <person name="Gilroy R."/>
            <person name="Ravi A."/>
            <person name="Getino M."/>
            <person name="Pursley I."/>
            <person name="Horton D.L."/>
            <person name="Alikhan N.F."/>
            <person name="Baker D."/>
            <person name="Gharbi K."/>
            <person name="Hall N."/>
            <person name="Watson M."/>
            <person name="Adriaenssens E.M."/>
            <person name="Foster-Nyarko E."/>
            <person name="Jarju S."/>
            <person name="Secka A."/>
            <person name="Antonio M."/>
            <person name="Oren A."/>
            <person name="Chaudhuri R.R."/>
            <person name="La Ragione R."/>
            <person name="Hildebrand F."/>
            <person name="Pallen M.J."/>
        </authorList>
    </citation>
    <scope>NUCLEOTIDE SEQUENCE</scope>
    <source>
        <strain evidence="2">ChiBcec7-5410</strain>
    </source>
</reference>